<evidence type="ECO:0000256" key="2">
    <source>
        <dbReference type="SAM" id="Phobius"/>
    </source>
</evidence>
<evidence type="ECO:0000313" key="3">
    <source>
        <dbReference type="EMBL" id="EZP26896.1"/>
    </source>
</evidence>
<keyword evidence="2" id="KW-0472">Membrane</keyword>
<feature type="transmembrane region" description="Helical" evidence="2">
    <location>
        <begin position="125"/>
        <end position="147"/>
    </location>
</feature>
<comment type="caution">
    <text evidence="3">The sequence shown here is derived from an EMBL/GenBank/DDBJ whole genome shotgun (WGS) entry which is preliminary data.</text>
</comment>
<evidence type="ECO:0000313" key="4">
    <source>
        <dbReference type="Proteomes" id="UP000024001"/>
    </source>
</evidence>
<dbReference type="AlphaFoldDB" id="A0A031FRS7"/>
<feature type="compositionally biased region" description="Pro residues" evidence="1">
    <location>
        <begin position="94"/>
        <end position="105"/>
    </location>
</feature>
<name>A0A031FRS7_9MICO</name>
<feature type="compositionally biased region" description="Basic and acidic residues" evidence="1">
    <location>
        <begin position="7"/>
        <end position="21"/>
    </location>
</feature>
<dbReference type="Proteomes" id="UP000024001">
    <property type="component" value="Unassembled WGS sequence"/>
</dbReference>
<feature type="region of interest" description="Disordered" evidence="1">
    <location>
        <begin position="1"/>
        <end position="120"/>
    </location>
</feature>
<feature type="compositionally biased region" description="Basic and acidic residues" evidence="1">
    <location>
        <begin position="39"/>
        <end position="57"/>
    </location>
</feature>
<gene>
    <name evidence="3" type="ORF">BW34_02098</name>
</gene>
<dbReference type="RefSeq" id="WP_036312165.1">
    <property type="nucleotide sequence ID" value="NZ_CP031421.1"/>
</dbReference>
<dbReference type="PATRIC" id="fig|273677.3.peg.2082"/>
<evidence type="ECO:0000256" key="1">
    <source>
        <dbReference type="SAM" id="MobiDB-lite"/>
    </source>
</evidence>
<dbReference type="EMBL" id="JFYO01000006">
    <property type="protein sequence ID" value="EZP26896.1"/>
    <property type="molecule type" value="Genomic_DNA"/>
</dbReference>
<feature type="compositionally biased region" description="Low complexity" evidence="1">
    <location>
        <begin position="106"/>
        <end position="120"/>
    </location>
</feature>
<dbReference type="OrthoDB" id="10000468at2"/>
<keyword evidence="4" id="KW-1185">Reference proteome</keyword>
<sequence>MTDPVDDLTRRATRNEPDDTTRIAARRLPDDETPDETLLAERHTDEGTRVTERRVTKDAAAPAIAHGRADTPRTASASGTRVPRAVYGPRHAEPSPPVVRTPVSPPRAHAAAADAPGGRSRRGGIVAVTLGGVLVVAGAVWGIIVIIQGGL</sequence>
<proteinExistence type="predicted"/>
<keyword evidence="2" id="KW-0812">Transmembrane</keyword>
<accession>A0A031FRS7</accession>
<protein>
    <submittedName>
        <fullName evidence="3">Uncharacterized protein</fullName>
    </submittedName>
</protein>
<keyword evidence="2" id="KW-1133">Transmembrane helix</keyword>
<organism evidence="3 4">
    <name type="scientific">Microbacterium oleivorans</name>
    <dbReference type="NCBI Taxonomy" id="273677"/>
    <lineage>
        <taxon>Bacteria</taxon>
        <taxon>Bacillati</taxon>
        <taxon>Actinomycetota</taxon>
        <taxon>Actinomycetes</taxon>
        <taxon>Micrococcales</taxon>
        <taxon>Microbacteriaceae</taxon>
        <taxon>Microbacterium</taxon>
    </lineage>
</organism>
<dbReference type="KEGG" id="moo:BWL13_01847"/>
<dbReference type="GeneID" id="91432219"/>
<reference evidence="3 4" key="1">
    <citation type="submission" date="2014-03" db="EMBL/GenBank/DDBJ databases">
        <title>Draft Genome Sequences of 13 Willow Endophytes.</title>
        <authorList>
            <person name="Gan H.Y."/>
            <person name="Gan H.M."/>
            <person name="Savka M.A."/>
            <person name="Hudson A.O."/>
        </authorList>
    </citation>
    <scope>NUCLEOTIDE SEQUENCE [LARGE SCALE GENOMIC DNA]</scope>
    <source>
        <strain evidence="3 4">RIT293</strain>
    </source>
</reference>